<evidence type="ECO:0000313" key="2">
    <source>
        <dbReference type="Proteomes" id="UP000258102"/>
    </source>
</evidence>
<dbReference type="Proteomes" id="UP000258102">
    <property type="component" value="Chromosome 1"/>
</dbReference>
<sequence length="70" mass="7765">MKIKLNKKPLKNLNNAQAITPQATPQIGGGVNRLTELDCVPTNRHDCRTGAISCYGDHDCAFTNRQYMCD</sequence>
<dbReference type="RefSeq" id="WP_088531164.1">
    <property type="nucleotide sequence ID" value="NZ_CP021646.1"/>
</dbReference>
<proteinExistence type="predicted"/>
<protein>
    <submittedName>
        <fullName evidence="1">Uncharacterized protein</fullName>
    </submittedName>
</protein>
<dbReference type="EMBL" id="CP031761">
    <property type="protein sequence ID" value="AXR01680.1"/>
    <property type="molecule type" value="Genomic_DNA"/>
</dbReference>
<organism evidence="1 2">
    <name type="scientific">Pseudoalteromonas piscicida</name>
    <dbReference type="NCBI Taxonomy" id="43662"/>
    <lineage>
        <taxon>Bacteria</taxon>
        <taxon>Pseudomonadati</taxon>
        <taxon>Pseudomonadota</taxon>
        <taxon>Gammaproteobacteria</taxon>
        <taxon>Alteromonadales</taxon>
        <taxon>Pseudoalteromonadaceae</taxon>
        <taxon>Pseudoalteromonas</taxon>
    </lineage>
</organism>
<dbReference type="KEGG" id="ppis:B1L02_11715"/>
<accession>A0AAD0RFL0</accession>
<reference evidence="1 2" key="1">
    <citation type="submission" date="2018-08" db="EMBL/GenBank/DDBJ databases">
        <title>Whole Genome Sequences of Two Pseudoalteromonas piscicida Strains, DE1-A and DE2-A, which Exhibit Strong Antibacterial Activity against Vibrio vulnificus.</title>
        <authorList>
            <person name="Richards G.P."/>
            <person name="Needleman D.S."/>
            <person name="Watson M.A."/>
            <person name="Polson S.W."/>
        </authorList>
    </citation>
    <scope>NUCLEOTIDE SEQUENCE [LARGE SCALE GENOMIC DNA]</scope>
    <source>
        <strain evidence="1 2">DE2-A</strain>
    </source>
</reference>
<gene>
    <name evidence="1" type="ORF">D0511_06035</name>
</gene>
<evidence type="ECO:0000313" key="1">
    <source>
        <dbReference type="EMBL" id="AXR01680.1"/>
    </source>
</evidence>
<name>A0AAD0RFL0_PSEO7</name>
<dbReference type="AlphaFoldDB" id="A0AAD0RFL0"/>